<feature type="region of interest" description="Disordered" evidence="1">
    <location>
        <begin position="148"/>
        <end position="171"/>
    </location>
</feature>
<accession>A0A4Q7YEM6</accession>
<dbReference type="InterPro" id="IPR003615">
    <property type="entry name" value="HNH_nuc"/>
</dbReference>
<reference evidence="2 3" key="1">
    <citation type="submission" date="2019-02" db="EMBL/GenBank/DDBJ databases">
        <title>Genomic Encyclopedia of Archaeal and Bacterial Type Strains, Phase II (KMG-II): from individual species to whole genera.</title>
        <authorList>
            <person name="Goeker M."/>
        </authorList>
    </citation>
    <scope>NUCLEOTIDE SEQUENCE [LARGE SCALE GENOMIC DNA]</scope>
    <source>
        <strain evidence="2 3">DSM 18101</strain>
    </source>
</reference>
<evidence type="ECO:0008006" key="4">
    <source>
        <dbReference type="Google" id="ProtNLM"/>
    </source>
</evidence>
<sequence>MKKKPLQRAICCPCGCEKILALGLCATCYTLKRQDEEYFGGHRETVLARDGHLCRIPGCTSLKRGKRSLAVHHRKPGNNNPDLMITLCLGHHAMVTRTQMLRKEWPELLRILWREQHPKAHEQTILNFAVKPVALKLVPLFPDDRQVANRIGGTSPLRKSDPPNRVSIESK</sequence>
<proteinExistence type="predicted"/>
<gene>
    <name evidence="2" type="ORF">BDD14_5894</name>
</gene>
<evidence type="ECO:0000256" key="1">
    <source>
        <dbReference type="SAM" id="MobiDB-lite"/>
    </source>
</evidence>
<dbReference type="Proteomes" id="UP000292958">
    <property type="component" value="Unassembled WGS sequence"/>
</dbReference>
<feature type="compositionally biased region" description="Basic and acidic residues" evidence="1">
    <location>
        <begin position="158"/>
        <end position="171"/>
    </location>
</feature>
<comment type="caution">
    <text evidence="2">The sequence shown here is derived from an EMBL/GenBank/DDBJ whole genome shotgun (WGS) entry which is preliminary data.</text>
</comment>
<name>A0A4Q7YEM6_9BACT</name>
<evidence type="ECO:0000313" key="2">
    <source>
        <dbReference type="EMBL" id="RZU35787.1"/>
    </source>
</evidence>
<keyword evidence="3" id="KW-1185">Reference proteome</keyword>
<dbReference type="CDD" id="cd00085">
    <property type="entry name" value="HNHc"/>
    <property type="match status" value="1"/>
</dbReference>
<dbReference type="EMBL" id="SHKW01000002">
    <property type="protein sequence ID" value="RZU35787.1"/>
    <property type="molecule type" value="Genomic_DNA"/>
</dbReference>
<dbReference type="AlphaFoldDB" id="A0A4Q7YEM6"/>
<protein>
    <recommendedName>
        <fullName evidence="4">HNH endonuclease</fullName>
    </recommendedName>
</protein>
<organism evidence="2 3">
    <name type="scientific">Edaphobacter modestus</name>
    <dbReference type="NCBI Taxonomy" id="388466"/>
    <lineage>
        <taxon>Bacteria</taxon>
        <taxon>Pseudomonadati</taxon>
        <taxon>Acidobacteriota</taxon>
        <taxon>Terriglobia</taxon>
        <taxon>Terriglobales</taxon>
        <taxon>Acidobacteriaceae</taxon>
        <taxon>Edaphobacter</taxon>
    </lineage>
</organism>
<evidence type="ECO:0000313" key="3">
    <source>
        <dbReference type="Proteomes" id="UP000292958"/>
    </source>
</evidence>